<name>A0AA96L315_9BACT</name>
<proteinExistence type="predicted"/>
<dbReference type="EMBL" id="CP134855">
    <property type="protein sequence ID" value="WNL31179.1"/>
    <property type="molecule type" value="Genomic_DNA"/>
</dbReference>
<gene>
    <name evidence="3" type="ORF">RJG58_06725</name>
    <name evidence="4" type="ORF">RMP69_06725</name>
    <name evidence="1" type="ORF">RMQ65_01370</name>
    <name evidence="2" type="ORF">RMQ67_06725</name>
</gene>
<protein>
    <submittedName>
        <fullName evidence="3">Uncharacterized protein</fullName>
    </submittedName>
</protein>
<dbReference type="AlphaFoldDB" id="A0AA96L315"/>
<evidence type="ECO:0000313" key="3">
    <source>
        <dbReference type="EMBL" id="WNP37329.1"/>
    </source>
</evidence>
<organism evidence="3">
    <name type="scientific">Arcobacter sp. AZ-2023</name>
    <dbReference type="NCBI Taxonomy" id="3074453"/>
    <lineage>
        <taxon>Bacteria</taxon>
        <taxon>Pseudomonadati</taxon>
        <taxon>Campylobacterota</taxon>
        <taxon>Epsilonproteobacteria</taxon>
        <taxon>Campylobacterales</taxon>
        <taxon>Arcobacteraceae</taxon>
        <taxon>Arcobacter</taxon>
    </lineage>
</organism>
<dbReference type="EMBL" id="CP135130">
    <property type="protein sequence ID" value="WNP37329.1"/>
    <property type="molecule type" value="Genomic_DNA"/>
</dbReference>
<reference evidence="3" key="1">
    <citation type="submission" date="2023-09" db="EMBL/GenBank/DDBJ databases">
        <title>Arcobacter tbilisiensis sp. nov. isolated from chicken meat in Tbilisi, Georgia.</title>
        <authorList>
            <person name="Matthias R."/>
            <person name="Zautner A.E."/>
        </authorList>
    </citation>
    <scope>NUCLEOTIDE SEQUENCE</scope>
    <source>
        <strain evidence="3">LEO 101</strain>
        <strain evidence="1">LEO 49</strain>
        <strain evidence="4">LEO 50</strain>
        <strain evidence="2">LEO 53</strain>
    </source>
</reference>
<sequence>MKAAIQTLDDKQGYIVTCEDGREFIVKNIDEAIKLKEELENECSRF</sequence>
<evidence type="ECO:0000313" key="2">
    <source>
        <dbReference type="EMBL" id="WNL31179.1"/>
    </source>
</evidence>
<evidence type="ECO:0000313" key="1">
    <source>
        <dbReference type="EMBL" id="WNL28026.1"/>
    </source>
</evidence>
<dbReference type="EMBL" id="CP135131">
    <property type="protein sequence ID" value="WNP39421.1"/>
    <property type="molecule type" value="Genomic_DNA"/>
</dbReference>
<accession>A0AA96L315</accession>
<dbReference type="EMBL" id="CP134853">
    <property type="protein sequence ID" value="WNL28026.1"/>
    <property type="molecule type" value="Genomic_DNA"/>
</dbReference>
<evidence type="ECO:0000313" key="4">
    <source>
        <dbReference type="EMBL" id="WNP39421.1"/>
    </source>
</evidence>